<dbReference type="AlphaFoldDB" id="A0A2A5CF12"/>
<dbReference type="InterPro" id="IPR041377">
    <property type="entry name" value="P2_N"/>
</dbReference>
<dbReference type="EMBL" id="NVWI01000003">
    <property type="protein sequence ID" value="PCJ42091.1"/>
    <property type="molecule type" value="Genomic_DNA"/>
</dbReference>
<gene>
    <name evidence="3" type="ORF">COA71_05730</name>
</gene>
<protein>
    <submittedName>
        <fullName evidence="3">Uncharacterized protein</fullName>
    </submittedName>
</protein>
<name>A0A2A5CF12_9GAMM</name>
<feature type="domain" description="Viral coat protein P2 N-terminal" evidence="1">
    <location>
        <begin position="5"/>
        <end position="130"/>
    </location>
</feature>
<accession>A0A2A5CF12</accession>
<dbReference type="Pfam" id="PF18628">
    <property type="entry name" value="P2_N"/>
    <property type="match status" value="1"/>
</dbReference>
<proteinExistence type="predicted"/>
<dbReference type="Gene3D" id="2.60.120.730">
    <property type="match status" value="2"/>
</dbReference>
<sequence length="275" mass="30010">MAKHKQPDFNGVANSGTAQISNLQQGDVCRALVLKLGGTTFDYSHIENIKVKLGSKTIVDLSGTQLKLINAYMGRTYNAAYLPIHFADPNSRTIDGENWGAIDTSIPYGSFSIQVKITGATAPTLECWMDKADANPDVPDREVFRAYVSGFQSIPAAGRPTLAVPVGSIIGNLITRAHFFHAEISKLDVKRDGYNLIEEGEVALLQFEQAELNRVIQAGHLCFDPLISNDQSMSISTTMTKGGVKMPAPLEFRAVLDDADTVNMITELYTTVERI</sequence>
<evidence type="ECO:0000259" key="2">
    <source>
        <dbReference type="Pfam" id="PF25513"/>
    </source>
</evidence>
<evidence type="ECO:0000259" key="1">
    <source>
        <dbReference type="Pfam" id="PF18628"/>
    </source>
</evidence>
<evidence type="ECO:0000313" key="4">
    <source>
        <dbReference type="Proteomes" id="UP000228987"/>
    </source>
</evidence>
<feature type="domain" description="Viral coat protein P2 C-terminal" evidence="2">
    <location>
        <begin position="153"/>
        <end position="271"/>
    </location>
</feature>
<dbReference type="InterPro" id="IPR053751">
    <property type="entry name" value="Viral_Major_Capsid_sf"/>
</dbReference>
<dbReference type="Proteomes" id="UP000228987">
    <property type="component" value="Unassembled WGS sequence"/>
</dbReference>
<organism evidence="3 4">
    <name type="scientific">SAR86 cluster bacterium</name>
    <dbReference type="NCBI Taxonomy" id="2030880"/>
    <lineage>
        <taxon>Bacteria</taxon>
        <taxon>Pseudomonadati</taxon>
        <taxon>Pseudomonadota</taxon>
        <taxon>Gammaproteobacteria</taxon>
        <taxon>SAR86 cluster</taxon>
    </lineage>
</organism>
<evidence type="ECO:0000313" key="3">
    <source>
        <dbReference type="EMBL" id="PCJ42091.1"/>
    </source>
</evidence>
<reference evidence="4" key="1">
    <citation type="submission" date="2017-08" db="EMBL/GenBank/DDBJ databases">
        <title>A dynamic microbial community with high functional redundancy inhabits the cold, oxic subseafloor aquifer.</title>
        <authorList>
            <person name="Tully B.J."/>
            <person name="Wheat C.G."/>
            <person name="Glazer B.T."/>
            <person name="Huber J.A."/>
        </authorList>
    </citation>
    <scope>NUCLEOTIDE SEQUENCE [LARGE SCALE GENOMIC DNA]</scope>
</reference>
<dbReference type="Pfam" id="PF25513">
    <property type="entry name" value="P2_C"/>
    <property type="match status" value="1"/>
</dbReference>
<comment type="caution">
    <text evidence="3">The sequence shown here is derived from an EMBL/GenBank/DDBJ whole genome shotgun (WGS) entry which is preliminary data.</text>
</comment>
<dbReference type="InterPro" id="IPR057915">
    <property type="entry name" value="P2_C"/>
</dbReference>